<evidence type="ECO:0000256" key="1">
    <source>
        <dbReference type="ARBA" id="ARBA00003175"/>
    </source>
</evidence>
<dbReference type="InterPro" id="IPR037509">
    <property type="entry name" value="ThiC"/>
</dbReference>
<feature type="binding site" evidence="10">
    <location>
        <begin position="387"/>
        <end position="390"/>
    </location>
    <ligand>
        <name>substrate</name>
    </ligand>
</feature>
<keyword evidence="9 10" id="KW-0456">Lyase</keyword>
<feature type="binding site" evidence="10">
    <location>
        <position position="290"/>
    </location>
    <ligand>
        <name>substrate</name>
    </ligand>
</feature>
<dbReference type="GO" id="GO:0070284">
    <property type="term" value="F:phosphomethylpyrimidine synthase activity"/>
    <property type="evidence" value="ECO:0007669"/>
    <property type="project" value="UniProtKB-EC"/>
</dbReference>
<evidence type="ECO:0000259" key="11">
    <source>
        <dbReference type="Pfam" id="PF13667"/>
    </source>
</evidence>
<evidence type="ECO:0000256" key="4">
    <source>
        <dbReference type="ARBA" id="ARBA00022723"/>
    </source>
</evidence>
<dbReference type="EMBL" id="JBHLTN010000007">
    <property type="protein sequence ID" value="MFC0591520.1"/>
    <property type="molecule type" value="Genomic_DNA"/>
</dbReference>
<dbReference type="InterPro" id="IPR002817">
    <property type="entry name" value="ThiC/BzaA/B"/>
</dbReference>
<dbReference type="NCBIfam" id="NF006763">
    <property type="entry name" value="PRK09284.1"/>
    <property type="match status" value="1"/>
</dbReference>
<evidence type="ECO:0000313" key="13">
    <source>
        <dbReference type="Proteomes" id="UP001589834"/>
    </source>
</evidence>
<dbReference type="Proteomes" id="UP001589834">
    <property type="component" value="Unassembled WGS sequence"/>
</dbReference>
<comment type="pathway">
    <text evidence="10">Cofactor biosynthesis; thiamine diphosphate biosynthesis.</text>
</comment>
<feature type="domain" description="ThiC-associated" evidence="11">
    <location>
        <begin position="17"/>
        <end position="85"/>
    </location>
</feature>
<keyword evidence="6 10" id="KW-0784">Thiamine biosynthesis</keyword>
<dbReference type="Gene3D" id="3.20.20.540">
    <property type="entry name" value="Radical SAM ThiC family, central domain"/>
    <property type="match status" value="1"/>
</dbReference>
<dbReference type="InterPro" id="IPR025747">
    <property type="entry name" value="ThiC-associated_dom"/>
</dbReference>
<evidence type="ECO:0000256" key="10">
    <source>
        <dbReference type="HAMAP-Rule" id="MF_00089"/>
    </source>
</evidence>
<feature type="binding site" evidence="10">
    <location>
        <position position="453"/>
    </location>
    <ligand>
        <name>substrate</name>
    </ligand>
</feature>
<dbReference type="Pfam" id="PF13667">
    <property type="entry name" value="ThiC-associated"/>
    <property type="match status" value="1"/>
</dbReference>
<name>A0ABV6PNY3_9BURK</name>
<dbReference type="InterPro" id="IPR038521">
    <property type="entry name" value="ThiC/Bza_core_dom"/>
</dbReference>
<dbReference type="EC" id="4.1.99.17" evidence="10"/>
<feature type="binding site" evidence="10">
    <location>
        <position position="582"/>
    </location>
    <ligand>
        <name>[4Fe-4S] cluster</name>
        <dbReference type="ChEBI" id="CHEBI:49883"/>
        <note>4Fe-4S-S-AdoMet</note>
    </ligand>
</feature>
<feature type="binding site" evidence="10">
    <location>
        <position position="494"/>
    </location>
    <ligand>
        <name>Zn(2+)</name>
        <dbReference type="ChEBI" id="CHEBI:29105"/>
    </ligand>
</feature>
<organism evidence="12 13">
    <name type="scientific">Ottowia pentelensis</name>
    <dbReference type="NCBI Taxonomy" id="511108"/>
    <lineage>
        <taxon>Bacteria</taxon>
        <taxon>Pseudomonadati</taxon>
        <taxon>Pseudomonadota</taxon>
        <taxon>Betaproteobacteria</taxon>
        <taxon>Burkholderiales</taxon>
        <taxon>Comamonadaceae</taxon>
        <taxon>Ottowia</taxon>
    </lineage>
</organism>
<feature type="binding site" evidence="10">
    <location>
        <position position="261"/>
    </location>
    <ligand>
        <name>substrate</name>
    </ligand>
</feature>
<comment type="cofactor">
    <cofactor evidence="10">
        <name>[4Fe-4S] cluster</name>
        <dbReference type="ChEBI" id="CHEBI:49883"/>
    </cofactor>
    <text evidence="10">Binds 1 [4Fe-4S] cluster per subunit. The cluster is coordinated with 3 cysteines and an exchangeable S-adenosyl-L-methionine.</text>
</comment>
<evidence type="ECO:0000256" key="9">
    <source>
        <dbReference type="ARBA" id="ARBA00023239"/>
    </source>
</evidence>
<feature type="binding site" evidence="10">
    <location>
        <position position="326"/>
    </location>
    <ligand>
        <name>substrate</name>
    </ligand>
</feature>
<dbReference type="PANTHER" id="PTHR30557:SF1">
    <property type="entry name" value="PHOSPHOMETHYLPYRIMIDINE SYNTHASE, CHLOROPLASTIC"/>
    <property type="match status" value="1"/>
</dbReference>
<feature type="binding site" evidence="10">
    <location>
        <position position="426"/>
    </location>
    <ligand>
        <name>substrate</name>
    </ligand>
</feature>
<evidence type="ECO:0000256" key="6">
    <source>
        <dbReference type="ARBA" id="ARBA00022977"/>
    </source>
</evidence>
<feature type="binding site" evidence="10">
    <location>
        <position position="232"/>
    </location>
    <ligand>
        <name>substrate</name>
    </ligand>
</feature>
<sequence>MNAPEKLDQLLAVTRAPLPASAKGAIAGSRPDIRVPVRDVRLTNGRTASLYDTSGPYTDPQADIDVRRGLGSVRAPWIAERGDTECYEGRLAHIGDDGGKQGGQGAERIAQLRADAAGLQRQPRRARAGANHTGNVTQMHYARRGIVTPEMEYVALRENGRLEWTRELLGDARREARRRGNPLGATIPDVITPEFVRGEVAKGRAIIPANINHPEIEPMIIGRNFRVKINANIGNSAVTSSIEEEVEKLVWSIRWGADTVMDLSTGKNIHTTRDWIVRNSPVPIGTVPIYQALEKVGGVAEDLTWDIFRDTLIEQAEQGVDYFTIHAGVRLPFIHLTAERVTGIVSRGGSIMAKWCIAHHQESFLYTHFEDICDIMKAYDVSFSLGDGLRPGCAADANDEAQFAELRTLGELTQVAWKHDVQTMIEGPGHVPMHMIQANMTEQLKHCHEAPFYTLGPLTIDIAPGYDHIASAIGAAMIGWMGTAMLCYVTPKEHLGLPDRDDVKQGIIAYKIAAHAADVAKGHPAARARDDAISHARFEFRWEDQFNLGLDPDTAREFHDETLPKDSSKTAHFCSMCGPKFCSMKITQEVREFAAAKGLSEADALRAGMMEKSKEFAAQGGEFYIPITKI</sequence>
<keyword evidence="13" id="KW-1185">Reference proteome</keyword>
<evidence type="ECO:0000256" key="8">
    <source>
        <dbReference type="ARBA" id="ARBA00023014"/>
    </source>
</evidence>
<evidence type="ECO:0000256" key="3">
    <source>
        <dbReference type="ARBA" id="ARBA00022691"/>
    </source>
</evidence>
<feature type="binding site" evidence="10">
    <location>
        <begin position="346"/>
        <end position="348"/>
    </location>
    <ligand>
        <name>substrate</name>
    </ligand>
</feature>
<keyword evidence="7 10" id="KW-0408">Iron</keyword>
<dbReference type="HAMAP" id="MF_00089">
    <property type="entry name" value="ThiC"/>
    <property type="match status" value="1"/>
</dbReference>
<accession>A0ABV6PNY3</accession>
<dbReference type="NCBIfam" id="TIGR00190">
    <property type="entry name" value="thiC"/>
    <property type="match status" value="1"/>
</dbReference>
<dbReference type="Pfam" id="PF01964">
    <property type="entry name" value="ThiC_Rad_SAM"/>
    <property type="match status" value="1"/>
</dbReference>
<dbReference type="PANTHER" id="PTHR30557">
    <property type="entry name" value="THIAMINE BIOSYNTHESIS PROTEIN THIC"/>
    <property type="match status" value="1"/>
</dbReference>
<feature type="binding site" evidence="10">
    <location>
        <position position="430"/>
    </location>
    <ligand>
        <name>Zn(2+)</name>
        <dbReference type="ChEBI" id="CHEBI:29105"/>
    </ligand>
</feature>
<evidence type="ECO:0000256" key="2">
    <source>
        <dbReference type="ARBA" id="ARBA00022485"/>
    </source>
</evidence>
<keyword evidence="8 10" id="KW-0411">Iron-sulfur</keyword>
<dbReference type="SFLD" id="SFLDS00113">
    <property type="entry name" value="Radical_SAM_Phosphomethylpyrim"/>
    <property type="match status" value="1"/>
</dbReference>
<comment type="subunit">
    <text evidence="10">Homodimer.</text>
</comment>
<feature type="binding site" evidence="10">
    <location>
        <position position="577"/>
    </location>
    <ligand>
        <name>[4Fe-4S] cluster</name>
        <dbReference type="ChEBI" id="CHEBI:49883"/>
        <note>4Fe-4S-S-AdoMet</note>
    </ligand>
</feature>
<gene>
    <name evidence="10 12" type="primary">thiC</name>
    <name evidence="12" type="ORF">ACFFGG_03025</name>
</gene>
<dbReference type="RefSeq" id="WP_377479662.1">
    <property type="nucleotide sequence ID" value="NZ_JBHLTN010000007.1"/>
</dbReference>
<feature type="binding site" evidence="10">
    <location>
        <position position="574"/>
    </location>
    <ligand>
        <name>[4Fe-4S] cluster</name>
        <dbReference type="ChEBI" id="CHEBI:49883"/>
        <note>4Fe-4S-S-AdoMet</note>
    </ligand>
</feature>
<reference evidence="12 13" key="1">
    <citation type="submission" date="2024-09" db="EMBL/GenBank/DDBJ databases">
        <authorList>
            <person name="Sun Q."/>
            <person name="Mori K."/>
        </authorList>
    </citation>
    <scope>NUCLEOTIDE SEQUENCE [LARGE SCALE GENOMIC DNA]</scope>
    <source>
        <strain evidence="12 13">NCAIM B.02336</strain>
    </source>
</reference>
<dbReference type="SFLD" id="SFLDG01114">
    <property type="entry name" value="phosphomethylpyrimidine_syntha"/>
    <property type="match status" value="1"/>
</dbReference>
<dbReference type="Gene3D" id="6.10.250.620">
    <property type="match status" value="1"/>
</dbReference>
<keyword evidence="2 10" id="KW-0004">4Fe-4S</keyword>
<dbReference type="SFLD" id="SFLDF00407">
    <property type="entry name" value="phosphomethylpyrimidine_syntha"/>
    <property type="match status" value="1"/>
</dbReference>
<evidence type="ECO:0000256" key="7">
    <source>
        <dbReference type="ARBA" id="ARBA00023004"/>
    </source>
</evidence>
<comment type="function">
    <text evidence="1 10">Catalyzes the synthesis of the hydroxymethylpyrimidine phosphate (HMP-P) moiety of thiamine from aminoimidazole ribotide (AIR) in a radical S-adenosyl-L-methionine (SAM)-dependent reaction.</text>
</comment>
<evidence type="ECO:0000313" key="12">
    <source>
        <dbReference type="EMBL" id="MFC0591520.1"/>
    </source>
</evidence>
<comment type="catalytic activity">
    <reaction evidence="10">
        <text>5-amino-1-(5-phospho-beta-D-ribosyl)imidazole + S-adenosyl-L-methionine = 4-amino-2-methyl-5-(phosphooxymethyl)pyrimidine + CO + 5'-deoxyadenosine + formate + L-methionine + 3 H(+)</text>
        <dbReference type="Rhea" id="RHEA:24840"/>
        <dbReference type="ChEBI" id="CHEBI:15378"/>
        <dbReference type="ChEBI" id="CHEBI:15740"/>
        <dbReference type="ChEBI" id="CHEBI:17245"/>
        <dbReference type="ChEBI" id="CHEBI:17319"/>
        <dbReference type="ChEBI" id="CHEBI:57844"/>
        <dbReference type="ChEBI" id="CHEBI:58354"/>
        <dbReference type="ChEBI" id="CHEBI:59789"/>
        <dbReference type="ChEBI" id="CHEBI:137981"/>
        <dbReference type="EC" id="4.1.99.17"/>
    </reaction>
</comment>
<protein>
    <recommendedName>
        <fullName evidence="10">Phosphomethylpyrimidine synthase</fullName>
        <ecNumber evidence="10">4.1.99.17</ecNumber>
    </recommendedName>
    <alternativeName>
        <fullName evidence="10">Hydroxymethylpyrimidine phosphate synthase</fullName>
        <shortName evidence="10">HMP-P synthase</shortName>
        <shortName evidence="10">HMP-phosphate synthase</shortName>
        <shortName evidence="10">HMPP synthase</shortName>
    </alternativeName>
    <alternativeName>
        <fullName evidence="10">Thiamine biosynthesis protein ThiC</fullName>
    </alternativeName>
</protein>
<keyword evidence="3 10" id="KW-0949">S-adenosyl-L-methionine</keyword>
<comment type="similarity">
    <text evidence="10">Belongs to the ThiC family.</text>
</comment>
<comment type="caution">
    <text evidence="12">The sequence shown here is derived from an EMBL/GenBank/DDBJ whole genome shotgun (WGS) entry which is preliminary data.</text>
</comment>
<evidence type="ECO:0000256" key="5">
    <source>
        <dbReference type="ARBA" id="ARBA00022833"/>
    </source>
</evidence>
<proteinExistence type="inferred from homology"/>
<keyword evidence="4 10" id="KW-0479">Metal-binding</keyword>
<dbReference type="NCBIfam" id="NF009895">
    <property type="entry name" value="PRK13352.1"/>
    <property type="match status" value="1"/>
</dbReference>
<keyword evidence="5 10" id="KW-0862">Zinc</keyword>